<dbReference type="Gene3D" id="2.60.40.10">
    <property type="entry name" value="Immunoglobulins"/>
    <property type="match status" value="1"/>
</dbReference>
<protein>
    <submittedName>
        <fullName evidence="2">DUF1573 domain-containing protein</fullName>
    </submittedName>
</protein>
<evidence type="ECO:0000313" key="3">
    <source>
        <dbReference type="Proteomes" id="UP001210231"/>
    </source>
</evidence>
<organism evidence="2 3">
    <name type="scientific">Polluticaenibacter yanchengensis</name>
    <dbReference type="NCBI Taxonomy" id="3014562"/>
    <lineage>
        <taxon>Bacteria</taxon>
        <taxon>Pseudomonadati</taxon>
        <taxon>Bacteroidota</taxon>
        <taxon>Chitinophagia</taxon>
        <taxon>Chitinophagales</taxon>
        <taxon>Chitinophagaceae</taxon>
        <taxon>Polluticaenibacter</taxon>
    </lineage>
</organism>
<keyword evidence="1" id="KW-0732">Signal</keyword>
<dbReference type="InterPro" id="IPR013783">
    <property type="entry name" value="Ig-like_fold"/>
</dbReference>
<sequence length="125" mass="13669">MRRFLLLFLSFFVSISMFAQGTGTLKFTKKEHAFGKVPQSTPVTYSFEFENTGTSPVIIEDAVAECGCTKPEFPKKPILKGKKGIISVTYDAKEAGAFTKKVTVTVVNSKEPVILTITGEVVKAK</sequence>
<dbReference type="PANTHER" id="PTHR37833">
    <property type="entry name" value="LIPOPROTEIN-RELATED"/>
    <property type="match status" value="1"/>
</dbReference>
<dbReference type="RefSeq" id="WP_407031792.1">
    <property type="nucleotide sequence ID" value="NZ_JAQGEF010000013.1"/>
</dbReference>
<dbReference type="Pfam" id="PF07610">
    <property type="entry name" value="DUF1573"/>
    <property type="match status" value="1"/>
</dbReference>
<dbReference type="InterPro" id="IPR011467">
    <property type="entry name" value="DUF1573"/>
</dbReference>
<comment type="caution">
    <text evidence="2">The sequence shown here is derived from an EMBL/GenBank/DDBJ whole genome shotgun (WGS) entry which is preliminary data.</text>
</comment>
<dbReference type="Proteomes" id="UP001210231">
    <property type="component" value="Unassembled WGS sequence"/>
</dbReference>
<evidence type="ECO:0000256" key="1">
    <source>
        <dbReference type="SAM" id="SignalP"/>
    </source>
</evidence>
<accession>A0ABT4UKV6</accession>
<keyword evidence="3" id="KW-1185">Reference proteome</keyword>
<reference evidence="2 3" key="1">
    <citation type="submission" date="2022-12" db="EMBL/GenBank/DDBJ databases">
        <title>Chitinophagaceae gen. sp. nov., a new member of the family Chitinophagaceae, isolated from soil in a chemical factory.</title>
        <authorList>
            <person name="Ke Z."/>
        </authorList>
    </citation>
    <scope>NUCLEOTIDE SEQUENCE [LARGE SCALE GENOMIC DNA]</scope>
    <source>
        <strain evidence="2 3">LY-5</strain>
    </source>
</reference>
<dbReference type="PANTHER" id="PTHR37833:SF1">
    <property type="entry name" value="SIGNAL PEPTIDE PROTEIN"/>
    <property type="match status" value="1"/>
</dbReference>
<feature type="signal peptide" evidence="1">
    <location>
        <begin position="1"/>
        <end position="19"/>
    </location>
</feature>
<gene>
    <name evidence="2" type="ORF">O3P16_11655</name>
</gene>
<proteinExistence type="predicted"/>
<dbReference type="EMBL" id="JAQGEF010000013">
    <property type="protein sequence ID" value="MDA3615466.1"/>
    <property type="molecule type" value="Genomic_DNA"/>
</dbReference>
<feature type="chain" id="PRO_5047372873" evidence="1">
    <location>
        <begin position="20"/>
        <end position="125"/>
    </location>
</feature>
<evidence type="ECO:0000313" key="2">
    <source>
        <dbReference type="EMBL" id="MDA3615466.1"/>
    </source>
</evidence>
<name>A0ABT4UKV6_9BACT</name>